<dbReference type="PANTHER" id="PTHR43762">
    <property type="entry name" value="L-GULONOLACTONE OXIDASE"/>
    <property type="match status" value="1"/>
</dbReference>
<evidence type="ECO:0000313" key="4">
    <source>
        <dbReference type="EMBL" id="EKB50121.1"/>
    </source>
</evidence>
<keyword evidence="1" id="KW-0285">Flavoprotein</keyword>
<comment type="caution">
    <text evidence="4">The sequence shown here is derived from an EMBL/GenBank/DDBJ whole genome shotgun (WGS) entry which is preliminary data.</text>
</comment>
<dbReference type="RefSeq" id="WP_009184305.1">
    <property type="nucleotide sequence ID" value="NZ_AMGM01000013.1"/>
</dbReference>
<dbReference type="GO" id="GO:0071949">
    <property type="term" value="F:FAD binding"/>
    <property type="evidence" value="ECO:0007669"/>
    <property type="project" value="InterPro"/>
</dbReference>
<dbReference type="Pfam" id="PF01565">
    <property type="entry name" value="FAD_binding_4"/>
    <property type="match status" value="1"/>
</dbReference>
<keyword evidence="2 4" id="KW-0560">Oxidoreductase</keyword>
<dbReference type="InterPro" id="IPR016166">
    <property type="entry name" value="FAD-bd_PCMH"/>
</dbReference>
<dbReference type="GO" id="GO:0003885">
    <property type="term" value="F:D-arabinono-1,4-lactone oxidase activity"/>
    <property type="evidence" value="ECO:0007669"/>
    <property type="project" value="InterPro"/>
</dbReference>
<protein>
    <submittedName>
        <fullName evidence="4">Putative xylitol oxidase</fullName>
        <ecNumber evidence="4">1.1.3.41</ecNumber>
    </submittedName>
</protein>
<dbReference type="Gene3D" id="1.10.45.10">
    <property type="entry name" value="Vanillyl-alcohol Oxidase, Chain A, domain 4"/>
    <property type="match status" value="1"/>
</dbReference>
<dbReference type="InterPro" id="IPR016171">
    <property type="entry name" value="Vanillyl_alc_oxidase_C-sub2"/>
</dbReference>
<dbReference type="InterPro" id="IPR006094">
    <property type="entry name" value="Oxid_FAD_bind_N"/>
</dbReference>
<dbReference type="Gene3D" id="3.30.70.2530">
    <property type="match status" value="1"/>
</dbReference>
<accession>K1L5T1</accession>
<dbReference type="AlphaFoldDB" id="K1L5T1"/>
<sequence>MDKRQFLKTASTLAGAAIVSPLLQCNPKHEKIASTETLYNWAGNLQFSTTHLHQPKNLEEAVRLVKELPKLRVLGSRHSFNSIADSEEHLVSTNFLNRLVELDKETRKVTVEAGMKYGDLCLLLEKEGYALHNLASLPHISIAGSISTATHGSGMENGNLSSAVAAIEFINGNGALVRLSRQKDPDIMGAVIGLGAVGMLTKVTLDIEPSYDMAQVIYKDLPMHVLKDHLAEIMGAGYSVSLFTDWKSENINQVWVKKRPNENGEFGFPSELFGASPYEKAVHPVQSMSAESCTTQLGETKKWFEILPHFKMEFQPSAGKELQSEYFIPIEHAYEAISSIQEMANEISPLLFISEIRAIKADELWLSPCYHRDAIAIHTTWKQEVPEVMEILPKMEARLAPFQARPHWAKLFTISPSELESRYPKLNDFRKLMHQYDAEGKFRNPFIERNILGNN</sequence>
<proteinExistence type="predicted"/>
<dbReference type="GO" id="GO:0016020">
    <property type="term" value="C:membrane"/>
    <property type="evidence" value="ECO:0007669"/>
    <property type="project" value="InterPro"/>
</dbReference>
<reference evidence="4 5" key="1">
    <citation type="journal article" date="2012" name="J. Bacteriol.">
        <title>Draft Genome Sequence of Cecembia lonarensis Strain LW9T, Isolated from Lonar Lake, a Haloalkaline Lake in India.</title>
        <authorList>
            <person name="Shivaji S."/>
            <person name="Ara S."/>
            <person name="Singh A."/>
            <person name="Pinnaka A.K."/>
        </authorList>
    </citation>
    <scope>NUCLEOTIDE SEQUENCE [LARGE SCALE GENOMIC DNA]</scope>
    <source>
        <strain evidence="4 5">LW9</strain>
    </source>
</reference>
<evidence type="ECO:0000313" key="5">
    <source>
        <dbReference type="Proteomes" id="UP000004478"/>
    </source>
</evidence>
<dbReference type="PIRSF" id="PIRSF000136">
    <property type="entry name" value="LGO_GLO"/>
    <property type="match status" value="1"/>
</dbReference>
<dbReference type="GO" id="GO:0080049">
    <property type="term" value="F:L-gulono-1,4-lactone dehydrogenase activity"/>
    <property type="evidence" value="ECO:0007669"/>
    <property type="project" value="TreeGrafter"/>
</dbReference>
<dbReference type="InterPro" id="IPR010031">
    <property type="entry name" value="FAD_lactone_oxidase-like"/>
</dbReference>
<dbReference type="OrthoDB" id="9800184at2"/>
<keyword evidence="5" id="KW-1185">Reference proteome</keyword>
<evidence type="ECO:0000256" key="1">
    <source>
        <dbReference type="ARBA" id="ARBA00022827"/>
    </source>
</evidence>
<dbReference type="Pfam" id="PF04030">
    <property type="entry name" value="ALO"/>
    <property type="match status" value="1"/>
</dbReference>
<dbReference type="InterPro" id="IPR016167">
    <property type="entry name" value="FAD-bd_PCMH_sub1"/>
</dbReference>
<evidence type="ECO:0000256" key="2">
    <source>
        <dbReference type="ARBA" id="ARBA00023002"/>
    </source>
</evidence>
<feature type="domain" description="FAD-binding PCMH-type" evidence="3">
    <location>
        <begin position="45"/>
        <end position="210"/>
    </location>
</feature>
<dbReference type="EMBL" id="AMGM01000013">
    <property type="protein sequence ID" value="EKB50121.1"/>
    <property type="molecule type" value="Genomic_DNA"/>
</dbReference>
<keyword evidence="1" id="KW-0274">FAD</keyword>
<dbReference type="InterPro" id="IPR007173">
    <property type="entry name" value="ALO_C"/>
</dbReference>
<gene>
    <name evidence="4" type="primary">xyoA</name>
    <name evidence="4" type="ORF">B879_01265</name>
</gene>
<dbReference type="Gene3D" id="3.30.465.10">
    <property type="match status" value="1"/>
</dbReference>
<dbReference type="InterPro" id="IPR016169">
    <property type="entry name" value="FAD-bd_PCMH_sub2"/>
</dbReference>
<evidence type="ECO:0000259" key="3">
    <source>
        <dbReference type="PROSITE" id="PS51387"/>
    </source>
</evidence>
<dbReference type="InterPro" id="IPR036318">
    <property type="entry name" value="FAD-bd_PCMH-like_sf"/>
</dbReference>
<dbReference type="PATRIC" id="fig|1225176.3.peg.1350"/>
<dbReference type="Gene3D" id="3.30.70.2520">
    <property type="match status" value="1"/>
</dbReference>
<dbReference type="Proteomes" id="UP000004478">
    <property type="component" value="Unassembled WGS sequence"/>
</dbReference>
<dbReference type="PROSITE" id="PS51387">
    <property type="entry name" value="FAD_PCMH"/>
    <property type="match status" value="1"/>
</dbReference>
<dbReference type="PANTHER" id="PTHR43762:SF1">
    <property type="entry name" value="D-ARABINONO-1,4-LACTONE OXIDASE"/>
    <property type="match status" value="1"/>
</dbReference>
<organism evidence="4 5">
    <name type="scientific">Cecembia lonarensis (strain CCUG 58316 / KCTC 22772 / LW9)</name>
    <dbReference type="NCBI Taxonomy" id="1225176"/>
    <lineage>
        <taxon>Bacteria</taxon>
        <taxon>Pseudomonadati</taxon>
        <taxon>Bacteroidota</taxon>
        <taxon>Cytophagia</taxon>
        <taxon>Cytophagales</taxon>
        <taxon>Cyclobacteriaceae</taxon>
        <taxon>Cecembia</taxon>
    </lineage>
</organism>
<dbReference type="SUPFAM" id="SSF56176">
    <property type="entry name" value="FAD-binding/transporter-associated domain-like"/>
    <property type="match status" value="1"/>
</dbReference>
<dbReference type="Gene3D" id="3.30.43.10">
    <property type="entry name" value="Uridine Diphospho-n-acetylenolpyruvylglucosamine Reductase, domain 2"/>
    <property type="match status" value="1"/>
</dbReference>
<name>K1L5T1_CECL9</name>
<dbReference type="GO" id="GO:0050582">
    <property type="term" value="F:xylitol oxidase activity"/>
    <property type="evidence" value="ECO:0007669"/>
    <property type="project" value="UniProtKB-EC"/>
</dbReference>
<dbReference type="EC" id="1.1.3.41" evidence="4"/>